<reference evidence="2" key="1">
    <citation type="submission" date="2018-05" db="EMBL/GenBank/DDBJ databases">
        <authorList>
            <person name="Lanie J.A."/>
            <person name="Ng W.-L."/>
            <person name="Kazmierczak K.M."/>
            <person name="Andrzejewski T.M."/>
            <person name="Davidsen T.M."/>
            <person name="Wayne K.J."/>
            <person name="Tettelin H."/>
            <person name="Glass J.I."/>
            <person name="Rusch D."/>
            <person name="Podicherti R."/>
            <person name="Tsui H.-C.T."/>
            <person name="Winkler M.E."/>
        </authorList>
    </citation>
    <scope>NUCLEOTIDE SEQUENCE</scope>
</reference>
<dbReference type="EMBL" id="UINC01001763">
    <property type="protein sequence ID" value="SUZ88299.1"/>
    <property type="molecule type" value="Genomic_DNA"/>
</dbReference>
<sequence length="180" mass="20469">MYWEKIWQLRFFRAVTITIFYFMLFLGTAQAQEKEMSAETEAQSEKSSSSEYTWHYAAVSVTLVSALMSYNAAKSYNDLSAKNSTLATQYANSSSSSEQASYKSEYDSNASKMKSYKSSMQTWDFLTLLGLGWEAYLLMSDESGSSAVNSGTIQFPFIPRLAYQTYPYGTKTVLRWNMSF</sequence>
<organism evidence="2">
    <name type="scientific">marine metagenome</name>
    <dbReference type="NCBI Taxonomy" id="408172"/>
    <lineage>
        <taxon>unclassified sequences</taxon>
        <taxon>metagenomes</taxon>
        <taxon>ecological metagenomes</taxon>
    </lineage>
</organism>
<keyword evidence="1" id="KW-1133">Transmembrane helix</keyword>
<keyword evidence="1" id="KW-0812">Transmembrane</keyword>
<dbReference type="AlphaFoldDB" id="A0A381RBR0"/>
<accession>A0A381RBR0</accession>
<name>A0A381RBR0_9ZZZZ</name>
<evidence type="ECO:0000256" key="1">
    <source>
        <dbReference type="SAM" id="Phobius"/>
    </source>
</evidence>
<evidence type="ECO:0000313" key="2">
    <source>
        <dbReference type="EMBL" id="SUZ88299.1"/>
    </source>
</evidence>
<keyword evidence="1" id="KW-0472">Membrane</keyword>
<gene>
    <name evidence="2" type="ORF">METZ01_LOCUS41153</name>
</gene>
<protein>
    <submittedName>
        <fullName evidence="2">Uncharacterized protein</fullName>
    </submittedName>
</protein>
<feature type="transmembrane region" description="Helical" evidence="1">
    <location>
        <begin position="55"/>
        <end position="73"/>
    </location>
</feature>
<proteinExistence type="predicted"/>